<proteinExistence type="predicted"/>
<organism evidence="2 3">
    <name type="scientific">Rhizobium lusitanum</name>
    <dbReference type="NCBI Taxonomy" id="293958"/>
    <lineage>
        <taxon>Bacteria</taxon>
        <taxon>Pseudomonadati</taxon>
        <taxon>Pseudomonadota</taxon>
        <taxon>Alphaproteobacteria</taxon>
        <taxon>Hyphomicrobiales</taxon>
        <taxon>Rhizobiaceae</taxon>
        <taxon>Rhizobium/Agrobacterium group</taxon>
        <taxon>Rhizobium</taxon>
    </lineage>
</organism>
<gene>
    <name evidence="2" type="ORF">GR212_15250</name>
</gene>
<sequence>MAAGTNLPPLPDDCRKNEPHAGIRVGDELRSVLVKERGALDRANARNGRCADFYDDTRSSFGSQPK</sequence>
<evidence type="ECO:0000313" key="2">
    <source>
        <dbReference type="EMBL" id="NEI70939.1"/>
    </source>
</evidence>
<feature type="region of interest" description="Disordered" evidence="1">
    <location>
        <begin position="1"/>
        <end position="21"/>
    </location>
</feature>
<dbReference type="AlphaFoldDB" id="A0A6L9U6A2"/>
<accession>A0A6L9U6A2</accession>
<feature type="compositionally biased region" description="Basic and acidic residues" evidence="1">
    <location>
        <begin position="12"/>
        <end position="21"/>
    </location>
</feature>
<protein>
    <submittedName>
        <fullName evidence="2">Uncharacterized protein</fullName>
    </submittedName>
</protein>
<dbReference type="Proteomes" id="UP000483035">
    <property type="component" value="Unassembled WGS sequence"/>
</dbReference>
<evidence type="ECO:0000313" key="3">
    <source>
        <dbReference type="Proteomes" id="UP000483035"/>
    </source>
</evidence>
<dbReference type="EMBL" id="WUEY01000006">
    <property type="protein sequence ID" value="NEI70939.1"/>
    <property type="molecule type" value="Genomic_DNA"/>
</dbReference>
<evidence type="ECO:0000256" key="1">
    <source>
        <dbReference type="SAM" id="MobiDB-lite"/>
    </source>
</evidence>
<comment type="caution">
    <text evidence="2">The sequence shown here is derived from an EMBL/GenBank/DDBJ whole genome shotgun (WGS) entry which is preliminary data.</text>
</comment>
<name>A0A6L9U6A2_9HYPH</name>
<reference evidence="2 3" key="1">
    <citation type="submission" date="2019-12" db="EMBL/GenBank/DDBJ databases">
        <title>Rhizobium genotypes associated with high levels of biological nitrogen fixation by grain legumes in a temperate-maritime cropping system.</title>
        <authorList>
            <person name="Maluk M."/>
            <person name="Francesc Ferrando Molina F."/>
            <person name="Lopez Del Egido L."/>
            <person name="Lafos M."/>
            <person name="Langarica-Fuentes A."/>
            <person name="Gebre Yohannes G."/>
            <person name="Young M.W."/>
            <person name="Martin P."/>
            <person name="Gantlett R."/>
            <person name="Kenicer G."/>
            <person name="Hawes C."/>
            <person name="Begg G.S."/>
            <person name="Quilliam R.S."/>
            <person name="Squire G.R."/>
            <person name="Poole P.S."/>
            <person name="Young P.W."/>
            <person name="Iannetta P.M."/>
            <person name="James E.K."/>
        </authorList>
    </citation>
    <scope>NUCLEOTIDE SEQUENCE [LARGE SCALE GENOMIC DNA]</scope>
    <source>
        <strain evidence="2 3">JHI1118</strain>
    </source>
</reference>